<keyword evidence="2" id="KW-1185">Reference proteome</keyword>
<dbReference type="EMBL" id="VNHX01000003">
    <property type="protein sequence ID" value="TYP97241.1"/>
    <property type="molecule type" value="Genomic_DNA"/>
</dbReference>
<dbReference type="Proteomes" id="UP000325105">
    <property type="component" value="Unassembled WGS sequence"/>
</dbReference>
<organism evidence="1 2">
    <name type="scientific">Sphingobacterium allocomposti</name>
    <dbReference type="NCBI Taxonomy" id="415956"/>
    <lineage>
        <taxon>Bacteria</taxon>
        <taxon>Pseudomonadati</taxon>
        <taxon>Bacteroidota</taxon>
        <taxon>Sphingobacteriia</taxon>
        <taxon>Sphingobacteriales</taxon>
        <taxon>Sphingobacteriaceae</taxon>
        <taxon>Sphingobacterium</taxon>
    </lineage>
</organism>
<comment type="caution">
    <text evidence="1">The sequence shown here is derived from an EMBL/GenBank/DDBJ whole genome shotgun (WGS) entry which is preliminary data.</text>
</comment>
<sequence length="74" mass="7992">MHIQERAGASYLIIIGSKSEGAIKKMAPSVGKKSVTVFSLNCTLGSDKPSWRRAPIPLRPFVLAVLGVDNDRVL</sequence>
<evidence type="ECO:0000313" key="1">
    <source>
        <dbReference type="EMBL" id="TYP97241.1"/>
    </source>
</evidence>
<gene>
    <name evidence="1" type="ORF">BC792_103168</name>
</gene>
<evidence type="ECO:0000313" key="2">
    <source>
        <dbReference type="Proteomes" id="UP000325105"/>
    </source>
</evidence>
<accession>A0A5S5DMZ9</accession>
<reference evidence="1 2" key="1">
    <citation type="submission" date="2019-07" db="EMBL/GenBank/DDBJ databases">
        <title>Genomic Encyclopedia of Archaeal and Bacterial Type Strains, Phase II (KMG-II): from individual species to whole genera.</title>
        <authorList>
            <person name="Goeker M."/>
        </authorList>
    </citation>
    <scope>NUCLEOTIDE SEQUENCE [LARGE SCALE GENOMIC DNA]</scope>
    <source>
        <strain evidence="1 2">DSM 18850</strain>
    </source>
</reference>
<dbReference type="AlphaFoldDB" id="A0A5S5DMZ9"/>
<name>A0A5S5DMZ9_9SPHI</name>
<protein>
    <submittedName>
        <fullName evidence="1">Uncharacterized protein</fullName>
    </submittedName>
</protein>
<proteinExistence type="predicted"/>